<dbReference type="Proteomes" id="UP000184536">
    <property type="component" value="Unassembled WGS sequence"/>
</dbReference>
<dbReference type="EMBL" id="FQZV01000078">
    <property type="protein sequence ID" value="SHK13807.1"/>
    <property type="molecule type" value="Genomic_DNA"/>
</dbReference>
<keyword evidence="2" id="KW-1185">Reference proteome</keyword>
<protein>
    <recommendedName>
        <fullName evidence="3">Transposase IS116/IS110/IS902 family protein</fullName>
    </recommendedName>
</protein>
<reference evidence="2" key="1">
    <citation type="submission" date="2016-11" db="EMBL/GenBank/DDBJ databases">
        <authorList>
            <person name="Varghese N."/>
            <person name="Submissions S."/>
        </authorList>
    </citation>
    <scope>NUCLEOTIDE SEQUENCE [LARGE SCALE GENOMIC DNA]</scope>
    <source>
        <strain evidence="2">DSM 17957</strain>
    </source>
</reference>
<sequence>MLRNYYHKKCENKKKKVALVAVMHKLLHYIFAVLRDEKPFVFRIPEDHQAWRKDKNSHRSIAV</sequence>
<organism evidence="1 2">
    <name type="scientific">Geosporobacter subterraneus DSM 17957</name>
    <dbReference type="NCBI Taxonomy" id="1121919"/>
    <lineage>
        <taxon>Bacteria</taxon>
        <taxon>Bacillati</taxon>
        <taxon>Bacillota</taxon>
        <taxon>Clostridia</taxon>
        <taxon>Peptostreptococcales</taxon>
        <taxon>Thermotaleaceae</taxon>
        <taxon>Geosporobacter</taxon>
    </lineage>
</organism>
<evidence type="ECO:0008006" key="3">
    <source>
        <dbReference type="Google" id="ProtNLM"/>
    </source>
</evidence>
<accession>A0A1M6Q114</accession>
<dbReference type="AlphaFoldDB" id="A0A1M6Q114"/>
<name>A0A1M6Q114_9FIRM</name>
<evidence type="ECO:0000313" key="1">
    <source>
        <dbReference type="EMBL" id="SHK13807.1"/>
    </source>
</evidence>
<proteinExistence type="predicted"/>
<gene>
    <name evidence="1" type="ORF">SAMN02745975_03738</name>
</gene>
<dbReference type="STRING" id="1121919.SAMN02745975_03738"/>
<evidence type="ECO:0000313" key="2">
    <source>
        <dbReference type="Proteomes" id="UP000184536"/>
    </source>
</evidence>